<feature type="transmembrane region" description="Helical" evidence="1">
    <location>
        <begin position="222"/>
        <end position="245"/>
    </location>
</feature>
<organism evidence="2 3">
    <name type="scientific">Devosia nitrariae</name>
    <dbReference type="NCBI Taxonomy" id="2071872"/>
    <lineage>
        <taxon>Bacteria</taxon>
        <taxon>Pseudomonadati</taxon>
        <taxon>Pseudomonadota</taxon>
        <taxon>Alphaproteobacteria</taxon>
        <taxon>Hyphomicrobiales</taxon>
        <taxon>Devosiaceae</taxon>
        <taxon>Devosia</taxon>
    </lineage>
</organism>
<feature type="transmembrane region" description="Helical" evidence="1">
    <location>
        <begin position="257"/>
        <end position="277"/>
    </location>
</feature>
<dbReference type="EMBL" id="BSNS01000002">
    <property type="protein sequence ID" value="GLQ53065.1"/>
    <property type="molecule type" value="Genomic_DNA"/>
</dbReference>
<sequence>MADTAERLPADETLRPLLIGFGRAFGGALIFSLPMLMTMEMWQLGFTMSRWRLVALLAISVPLLVFLSRYSGFESTRHWREDVRDVLIALGIGAVSSTTVLFLLAVLDTSMPPSEIIGKIALQTVPAALGALLGRSQLGQNGQSGEQRETYGGELAIMAIGALFLGLNLAPTEEMLLISLKMTAFHCLVLVPVSVMIMHAFVYASAFKGGSEIEPGTPWWSAFLRFTVVGYAVALLVSAYVLWTFGRFDGLAFERALRVTVVLAFPAAVGAAAARLIL</sequence>
<dbReference type="Proteomes" id="UP001156691">
    <property type="component" value="Unassembled WGS sequence"/>
</dbReference>
<name>A0ABQ5W071_9HYPH</name>
<dbReference type="InterPro" id="IPR024464">
    <property type="entry name" value="DUF2391"/>
</dbReference>
<proteinExistence type="predicted"/>
<feature type="transmembrane region" description="Helical" evidence="1">
    <location>
        <begin position="150"/>
        <end position="170"/>
    </location>
</feature>
<reference evidence="3" key="1">
    <citation type="journal article" date="2019" name="Int. J. Syst. Evol. Microbiol.">
        <title>The Global Catalogue of Microorganisms (GCM) 10K type strain sequencing project: providing services to taxonomists for standard genome sequencing and annotation.</title>
        <authorList>
            <consortium name="The Broad Institute Genomics Platform"/>
            <consortium name="The Broad Institute Genome Sequencing Center for Infectious Disease"/>
            <person name="Wu L."/>
            <person name="Ma J."/>
        </authorList>
    </citation>
    <scope>NUCLEOTIDE SEQUENCE [LARGE SCALE GENOMIC DNA]</scope>
    <source>
        <strain evidence="3">NBRC 112416</strain>
    </source>
</reference>
<comment type="caution">
    <text evidence="2">The sequence shown here is derived from an EMBL/GenBank/DDBJ whole genome shotgun (WGS) entry which is preliminary data.</text>
</comment>
<evidence type="ECO:0000256" key="1">
    <source>
        <dbReference type="SAM" id="Phobius"/>
    </source>
</evidence>
<accession>A0ABQ5W071</accession>
<keyword evidence="1" id="KW-0472">Membrane</keyword>
<dbReference type="NCBIfam" id="TIGR02587">
    <property type="entry name" value="TIGR02587 family membrane protein"/>
    <property type="match status" value="1"/>
</dbReference>
<feature type="transmembrane region" description="Helical" evidence="1">
    <location>
        <begin position="17"/>
        <end position="37"/>
    </location>
</feature>
<keyword evidence="3" id="KW-1185">Reference proteome</keyword>
<feature type="transmembrane region" description="Helical" evidence="1">
    <location>
        <begin position="182"/>
        <end position="202"/>
    </location>
</feature>
<dbReference type="RefSeq" id="WP_284338527.1">
    <property type="nucleotide sequence ID" value="NZ_BSNS01000002.1"/>
</dbReference>
<keyword evidence="1" id="KW-0812">Transmembrane</keyword>
<dbReference type="Pfam" id="PF09622">
    <property type="entry name" value="DUF2391"/>
    <property type="match status" value="1"/>
</dbReference>
<evidence type="ECO:0000313" key="2">
    <source>
        <dbReference type="EMBL" id="GLQ53065.1"/>
    </source>
</evidence>
<feature type="transmembrane region" description="Helical" evidence="1">
    <location>
        <begin position="87"/>
        <end position="108"/>
    </location>
</feature>
<keyword evidence="1" id="KW-1133">Transmembrane helix</keyword>
<evidence type="ECO:0000313" key="3">
    <source>
        <dbReference type="Proteomes" id="UP001156691"/>
    </source>
</evidence>
<protein>
    <submittedName>
        <fullName evidence="2">Membrane protein</fullName>
    </submittedName>
</protein>
<gene>
    <name evidence="2" type="ORF">GCM10010862_03230</name>
</gene>
<dbReference type="InterPro" id="IPR013416">
    <property type="entry name" value="CHP02587_IM"/>
</dbReference>
<feature type="transmembrane region" description="Helical" evidence="1">
    <location>
        <begin position="49"/>
        <end position="67"/>
    </location>
</feature>